<dbReference type="FunFam" id="3.30.200.20:FF:000051">
    <property type="entry name" value="Peripheral plasma membrane protein CASK isoform B"/>
    <property type="match status" value="1"/>
</dbReference>
<evidence type="ECO:0000313" key="4">
    <source>
        <dbReference type="WBParaSite" id="HNAJ_0000168401-mRNA-1"/>
    </source>
</evidence>
<dbReference type="EMBL" id="UZAE01000688">
    <property type="protein sequence ID" value="VDN97538.1"/>
    <property type="molecule type" value="Genomic_DNA"/>
</dbReference>
<dbReference type="GO" id="GO:0004672">
    <property type="term" value="F:protein kinase activity"/>
    <property type="evidence" value="ECO:0007669"/>
    <property type="project" value="InterPro"/>
</dbReference>
<dbReference type="STRING" id="102285.A0A0R3T3T4"/>
<dbReference type="InterPro" id="IPR000719">
    <property type="entry name" value="Prot_kinase_dom"/>
</dbReference>
<dbReference type="Proteomes" id="UP000278807">
    <property type="component" value="Unassembled WGS sequence"/>
</dbReference>
<dbReference type="WBParaSite" id="HNAJ_0000168401-mRNA-1">
    <property type="protein sequence ID" value="HNAJ_0000168401-mRNA-1"/>
    <property type="gene ID" value="HNAJ_0000168401"/>
</dbReference>
<dbReference type="Pfam" id="PF00069">
    <property type="entry name" value="Pkinase"/>
    <property type="match status" value="1"/>
</dbReference>
<reference evidence="4" key="1">
    <citation type="submission" date="2017-02" db="UniProtKB">
        <authorList>
            <consortium name="WormBaseParasite"/>
        </authorList>
    </citation>
    <scope>IDENTIFICATION</scope>
</reference>
<organism evidence="4">
    <name type="scientific">Rodentolepis nana</name>
    <name type="common">Dwarf tapeworm</name>
    <name type="synonym">Hymenolepis nana</name>
    <dbReference type="NCBI Taxonomy" id="102285"/>
    <lineage>
        <taxon>Eukaryota</taxon>
        <taxon>Metazoa</taxon>
        <taxon>Spiralia</taxon>
        <taxon>Lophotrochozoa</taxon>
        <taxon>Platyhelminthes</taxon>
        <taxon>Cestoda</taxon>
        <taxon>Eucestoda</taxon>
        <taxon>Cyclophyllidea</taxon>
        <taxon>Hymenolepididae</taxon>
        <taxon>Rodentolepis</taxon>
    </lineage>
</organism>
<dbReference type="InterPro" id="IPR011009">
    <property type="entry name" value="Kinase-like_dom_sf"/>
</dbReference>
<feature type="domain" description="Protein kinase" evidence="1">
    <location>
        <begin position="18"/>
        <end position="98"/>
    </location>
</feature>
<dbReference type="AlphaFoldDB" id="A0A0R3T3T4"/>
<dbReference type="PROSITE" id="PS50011">
    <property type="entry name" value="PROTEIN_KINASE_DOM"/>
    <property type="match status" value="1"/>
</dbReference>
<dbReference type="GO" id="GO:0005524">
    <property type="term" value="F:ATP binding"/>
    <property type="evidence" value="ECO:0007669"/>
    <property type="project" value="InterPro"/>
</dbReference>
<proteinExistence type="predicted"/>
<dbReference type="OrthoDB" id="336747at2759"/>
<sequence length="98" mass="10981">MSDEDVLFDNTYELCEIIGNSLLSLRGPFSVVRRCVHHESGQSFAVKIIDITKFTGSPGLSTADLKREASICHLLKHPNIVELIETYSSDGMLYMVFE</sequence>
<reference evidence="2 3" key="2">
    <citation type="submission" date="2018-11" db="EMBL/GenBank/DDBJ databases">
        <authorList>
            <consortium name="Pathogen Informatics"/>
        </authorList>
    </citation>
    <scope>NUCLEOTIDE SEQUENCE [LARGE SCALE GENOMIC DNA]</scope>
</reference>
<keyword evidence="3" id="KW-1185">Reference proteome</keyword>
<evidence type="ECO:0000313" key="2">
    <source>
        <dbReference type="EMBL" id="VDN97538.1"/>
    </source>
</evidence>
<dbReference type="SUPFAM" id="SSF56112">
    <property type="entry name" value="Protein kinase-like (PK-like)"/>
    <property type="match status" value="1"/>
</dbReference>
<evidence type="ECO:0000313" key="3">
    <source>
        <dbReference type="Proteomes" id="UP000278807"/>
    </source>
</evidence>
<protein>
    <submittedName>
        <fullName evidence="4">Protein kinase domain-containing protein</fullName>
    </submittedName>
</protein>
<gene>
    <name evidence="2" type="ORF">HNAJ_LOCUS1679</name>
</gene>
<dbReference type="Gene3D" id="3.30.200.20">
    <property type="entry name" value="Phosphorylase Kinase, domain 1"/>
    <property type="match status" value="1"/>
</dbReference>
<name>A0A0R3T3T4_RODNA</name>
<dbReference type="PANTHER" id="PTHR24347">
    <property type="entry name" value="SERINE/THREONINE-PROTEIN KINASE"/>
    <property type="match status" value="1"/>
</dbReference>
<accession>A0A0R3T3T4</accession>
<evidence type="ECO:0000259" key="1">
    <source>
        <dbReference type="PROSITE" id="PS50011"/>
    </source>
</evidence>